<sequence length="234" mass="26546">MYAIIYCIVIKNQENEPSRAEARPHPPTRLHSRLLWLPAQLEMQLLLLASGAPGELVWAPEELQLLLLSPGAPGELELEAVLLEFKLELGVMKGVSWLILDVPLIPRAESFCQLLSVEESAVYRQDSLEMRGISDWLQLVIRDRLPWWGTRWWFHPCGHEPFLEQLRPLVPFASFSYFEIELGVLSAPLLVVERPRENISANSNDKGARERQGVVAYKKGEAIVVFCFFCLASG</sequence>
<dbReference type="Proteomes" id="UP000000305">
    <property type="component" value="Unassembled WGS sequence"/>
</dbReference>
<proteinExistence type="predicted"/>
<dbReference type="KEGG" id="dpx:DAPPUDRAFT_113355"/>
<name>E9HET3_DAPPU</name>
<evidence type="ECO:0000313" key="2">
    <source>
        <dbReference type="Proteomes" id="UP000000305"/>
    </source>
</evidence>
<keyword evidence="2" id="KW-1185">Reference proteome</keyword>
<dbReference type="HOGENOM" id="CLU_1186062_0_0_1"/>
<reference evidence="1 2" key="1">
    <citation type="journal article" date="2011" name="Science">
        <title>The ecoresponsive genome of Daphnia pulex.</title>
        <authorList>
            <person name="Colbourne J.K."/>
            <person name="Pfrender M.E."/>
            <person name="Gilbert D."/>
            <person name="Thomas W.K."/>
            <person name="Tucker A."/>
            <person name="Oakley T.H."/>
            <person name="Tokishita S."/>
            <person name="Aerts A."/>
            <person name="Arnold G.J."/>
            <person name="Basu M.K."/>
            <person name="Bauer D.J."/>
            <person name="Caceres C.E."/>
            <person name="Carmel L."/>
            <person name="Casola C."/>
            <person name="Choi J.H."/>
            <person name="Detter J.C."/>
            <person name="Dong Q."/>
            <person name="Dusheyko S."/>
            <person name="Eads B.D."/>
            <person name="Frohlich T."/>
            <person name="Geiler-Samerotte K.A."/>
            <person name="Gerlach D."/>
            <person name="Hatcher P."/>
            <person name="Jogdeo S."/>
            <person name="Krijgsveld J."/>
            <person name="Kriventseva E.V."/>
            <person name="Kultz D."/>
            <person name="Laforsch C."/>
            <person name="Lindquist E."/>
            <person name="Lopez J."/>
            <person name="Manak J.R."/>
            <person name="Muller J."/>
            <person name="Pangilinan J."/>
            <person name="Patwardhan R.P."/>
            <person name="Pitluck S."/>
            <person name="Pritham E.J."/>
            <person name="Rechtsteiner A."/>
            <person name="Rho M."/>
            <person name="Rogozin I.B."/>
            <person name="Sakarya O."/>
            <person name="Salamov A."/>
            <person name="Schaack S."/>
            <person name="Shapiro H."/>
            <person name="Shiga Y."/>
            <person name="Skalitzky C."/>
            <person name="Smith Z."/>
            <person name="Souvorov A."/>
            <person name="Sung W."/>
            <person name="Tang Z."/>
            <person name="Tsuchiya D."/>
            <person name="Tu H."/>
            <person name="Vos H."/>
            <person name="Wang M."/>
            <person name="Wolf Y.I."/>
            <person name="Yamagata H."/>
            <person name="Yamada T."/>
            <person name="Ye Y."/>
            <person name="Shaw J.R."/>
            <person name="Andrews J."/>
            <person name="Crease T.J."/>
            <person name="Tang H."/>
            <person name="Lucas S.M."/>
            <person name="Robertson H.M."/>
            <person name="Bork P."/>
            <person name="Koonin E.V."/>
            <person name="Zdobnov E.M."/>
            <person name="Grigoriev I.V."/>
            <person name="Lynch M."/>
            <person name="Boore J.L."/>
        </authorList>
    </citation>
    <scope>NUCLEOTIDE SEQUENCE [LARGE SCALE GENOMIC DNA]</scope>
</reference>
<protein>
    <submittedName>
        <fullName evidence="1">Uncharacterized protein</fullName>
    </submittedName>
</protein>
<dbReference type="EMBL" id="GL732631">
    <property type="protein sequence ID" value="EFX69726.1"/>
    <property type="molecule type" value="Genomic_DNA"/>
</dbReference>
<evidence type="ECO:0000313" key="1">
    <source>
        <dbReference type="EMBL" id="EFX69726.1"/>
    </source>
</evidence>
<organism evidence="1 2">
    <name type="scientific">Daphnia pulex</name>
    <name type="common">Water flea</name>
    <dbReference type="NCBI Taxonomy" id="6669"/>
    <lineage>
        <taxon>Eukaryota</taxon>
        <taxon>Metazoa</taxon>
        <taxon>Ecdysozoa</taxon>
        <taxon>Arthropoda</taxon>
        <taxon>Crustacea</taxon>
        <taxon>Branchiopoda</taxon>
        <taxon>Diplostraca</taxon>
        <taxon>Cladocera</taxon>
        <taxon>Anomopoda</taxon>
        <taxon>Daphniidae</taxon>
        <taxon>Daphnia</taxon>
    </lineage>
</organism>
<accession>E9HET3</accession>
<dbReference type="InParanoid" id="E9HET3"/>
<gene>
    <name evidence="1" type="ORF">DAPPUDRAFT_113355</name>
</gene>
<dbReference type="AlphaFoldDB" id="E9HET3"/>